<dbReference type="OrthoDB" id="9806345at2"/>
<dbReference type="GO" id="GO:0005829">
    <property type="term" value="C:cytosol"/>
    <property type="evidence" value="ECO:0007669"/>
    <property type="project" value="TreeGrafter"/>
</dbReference>
<dbReference type="GO" id="GO:0019563">
    <property type="term" value="P:glycerol catabolic process"/>
    <property type="evidence" value="ECO:0007669"/>
    <property type="project" value="TreeGrafter"/>
</dbReference>
<dbReference type="Gene3D" id="3.30.1180.20">
    <property type="entry name" value="Dihydroxyacetone kinase, domain 2"/>
    <property type="match status" value="1"/>
</dbReference>
<feature type="domain" description="DhaK" evidence="6">
    <location>
        <begin position="7"/>
        <end position="331"/>
    </location>
</feature>
<evidence type="ECO:0000259" key="6">
    <source>
        <dbReference type="PROSITE" id="PS51481"/>
    </source>
</evidence>
<dbReference type="InterPro" id="IPR004006">
    <property type="entry name" value="DhaK_dom"/>
</dbReference>
<proteinExistence type="predicted"/>
<evidence type="ECO:0000256" key="3">
    <source>
        <dbReference type="ARBA" id="ARBA00022777"/>
    </source>
</evidence>
<dbReference type="PROSITE" id="PS51481">
    <property type="entry name" value="DHAK"/>
    <property type="match status" value="1"/>
</dbReference>
<dbReference type="FunFam" id="3.40.50.10440:FF:000001">
    <property type="entry name" value="Dihydroxyacetone kinase, DhaK subunit"/>
    <property type="match status" value="1"/>
</dbReference>
<dbReference type="InterPro" id="IPR036117">
    <property type="entry name" value="DhaL_dom_sf"/>
</dbReference>
<name>A0A5C8ZF19_9ACTN</name>
<dbReference type="GO" id="GO:0005524">
    <property type="term" value="F:ATP binding"/>
    <property type="evidence" value="ECO:0007669"/>
    <property type="project" value="UniProtKB-KW"/>
</dbReference>
<dbReference type="AlphaFoldDB" id="A0A5C8ZF19"/>
<dbReference type="NCBIfam" id="NF011049">
    <property type="entry name" value="PRK14479.1"/>
    <property type="match status" value="1"/>
</dbReference>
<evidence type="ECO:0000259" key="5">
    <source>
        <dbReference type="PROSITE" id="PS51480"/>
    </source>
</evidence>
<dbReference type="InterPro" id="IPR004007">
    <property type="entry name" value="DhaL_dom"/>
</dbReference>
<dbReference type="PROSITE" id="PS51480">
    <property type="entry name" value="DHAL"/>
    <property type="match status" value="1"/>
</dbReference>
<dbReference type="Gene3D" id="1.25.40.340">
    <property type="match status" value="1"/>
</dbReference>
<dbReference type="FunFam" id="1.25.40.340:FF:000002">
    <property type="entry name" value="Dihydroxyacetone kinase, L subunit"/>
    <property type="match status" value="1"/>
</dbReference>
<dbReference type="EMBL" id="VKAC01000007">
    <property type="protein sequence ID" value="TXR55778.1"/>
    <property type="molecule type" value="Genomic_DNA"/>
</dbReference>
<dbReference type="InterPro" id="IPR050861">
    <property type="entry name" value="Dihydroxyacetone_Kinase"/>
</dbReference>
<feature type="domain" description="DhaL" evidence="5">
    <location>
        <begin position="378"/>
        <end position="580"/>
    </location>
</feature>
<dbReference type="RefSeq" id="WP_147926834.1">
    <property type="nucleotide sequence ID" value="NZ_VKAC01000007.1"/>
</dbReference>
<evidence type="ECO:0000313" key="8">
    <source>
        <dbReference type="Proteomes" id="UP000321234"/>
    </source>
</evidence>
<keyword evidence="2" id="KW-0547">Nucleotide-binding</keyword>
<sequence length="593" mass="59406">MARLTNDPALFADEVAEGFVAAHGDRVRRVPGGVVRRRPLASGKVAVVVGGGSGHYPAFAGLVGTGLAAGAVMGNVFASPSAQQVRSVARAADRGAGVLLGYGNYAGDVLHFTEGAELLAADGVQVVSLAVTDDISSAPAERASERRGVAGDVAVFKIAGAAAEAGLDLATVLRLATRANERTRTFGVALSGCTLPGSSRPLFVVPAGRMGLGMGIHGEPGTGESDVPTADGLADLLVESVVSELPPGVAAADGQRAAVLLNGLGGIGHEELFLLYRRVAQRLEGLGVTVVDPEVGALVTSFDMQGVSLTLTWLDEELEACWRAPADSPAFRRGAPAPDQASGDAELLQDVDDDEGDGALGGVRELPRASSDSRAFAAEVAEVLQRVTHLIDAHAEELGRIDAVAGDGDHGIGMQRGTRAAAQAAAEAVARGAGAGSALALAGEAWADRAGGTSGALWGAVLREVGAVVGDERVPGVTTAAEAAAAAGAAVHRRGGAVVGDKTMVDALTPYVRVLQHAADLGSPVATALREAARAAQAGADGTAQLLPVKGRAKTHGERAVGTPDAGAVSLALIAGLVAEAVRPAPPAVPAQL</sequence>
<evidence type="ECO:0000256" key="4">
    <source>
        <dbReference type="ARBA" id="ARBA00022840"/>
    </source>
</evidence>
<dbReference type="SUPFAM" id="SSF82549">
    <property type="entry name" value="DAK1/DegV-like"/>
    <property type="match status" value="1"/>
</dbReference>
<dbReference type="Pfam" id="PF02734">
    <property type="entry name" value="Dak2"/>
    <property type="match status" value="1"/>
</dbReference>
<dbReference type="GO" id="GO:0004371">
    <property type="term" value="F:glycerone kinase activity"/>
    <property type="evidence" value="ECO:0007669"/>
    <property type="project" value="InterPro"/>
</dbReference>
<dbReference type="Pfam" id="PF02733">
    <property type="entry name" value="Dak1"/>
    <property type="match status" value="1"/>
</dbReference>
<evidence type="ECO:0000256" key="2">
    <source>
        <dbReference type="ARBA" id="ARBA00022741"/>
    </source>
</evidence>
<accession>A0A5C8ZF19</accession>
<keyword evidence="4" id="KW-0067">ATP-binding</keyword>
<dbReference type="Proteomes" id="UP000321234">
    <property type="component" value="Unassembled WGS sequence"/>
</dbReference>
<comment type="caution">
    <text evidence="7">The sequence shown here is derived from an EMBL/GenBank/DDBJ whole genome shotgun (WGS) entry which is preliminary data.</text>
</comment>
<dbReference type="PANTHER" id="PTHR28629">
    <property type="entry name" value="TRIOKINASE/FMN CYCLASE"/>
    <property type="match status" value="1"/>
</dbReference>
<dbReference type="PANTHER" id="PTHR28629:SF4">
    <property type="entry name" value="TRIOKINASE_FMN CYCLASE"/>
    <property type="match status" value="1"/>
</dbReference>
<keyword evidence="1" id="KW-0808">Transferase</keyword>
<gene>
    <name evidence="7" type="ORF">FMM08_13230</name>
</gene>
<evidence type="ECO:0000313" key="7">
    <source>
        <dbReference type="EMBL" id="TXR55778.1"/>
    </source>
</evidence>
<keyword evidence="3 7" id="KW-0418">Kinase</keyword>
<reference evidence="7 8" key="1">
    <citation type="submission" date="2019-07" db="EMBL/GenBank/DDBJ databases">
        <title>Quadrisphaera sp. strain DD2A genome sequencing and assembly.</title>
        <authorList>
            <person name="Kim I."/>
        </authorList>
    </citation>
    <scope>NUCLEOTIDE SEQUENCE [LARGE SCALE GENOMIC DNA]</scope>
    <source>
        <strain evidence="7 8">DD2A</strain>
    </source>
</reference>
<organism evidence="7 8">
    <name type="scientific">Quadrisphaera setariae</name>
    <dbReference type="NCBI Taxonomy" id="2593304"/>
    <lineage>
        <taxon>Bacteria</taxon>
        <taxon>Bacillati</taxon>
        <taxon>Actinomycetota</taxon>
        <taxon>Actinomycetes</taxon>
        <taxon>Kineosporiales</taxon>
        <taxon>Kineosporiaceae</taxon>
        <taxon>Quadrisphaera</taxon>
    </lineage>
</organism>
<protein>
    <submittedName>
        <fullName evidence="7">Dihydroxyacetone kinase family protein</fullName>
    </submittedName>
</protein>
<dbReference type="SMART" id="SM01120">
    <property type="entry name" value="Dak2"/>
    <property type="match status" value="1"/>
</dbReference>
<keyword evidence="8" id="KW-1185">Reference proteome</keyword>
<evidence type="ECO:0000256" key="1">
    <source>
        <dbReference type="ARBA" id="ARBA00022679"/>
    </source>
</evidence>
<dbReference type="SUPFAM" id="SSF101473">
    <property type="entry name" value="DhaL-like"/>
    <property type="match status" value="1"/>
</dbReference>
<dbReference type="Gene3D" id="3.40.50.10440">
    <property type="entry name" value="Dihydroxyacetone kinase, domain 1"/>
    <property type="match status" value="1"/>
</dbReference>